<sequence>MTDLSQDREKDKINPVVFYTSAGLILLFSLTTIFFRDFLPSGLGAP</sequence>
<protein>
    <submittedName>
        <fullName evidence="2">High-affinity choline uptake protein BetT</fullName>
    </submittedName>
</protein>
<evidence type="ECO:0000313" key="2">
    <source>
        <dbReference type="EMBL" id="STD18335.1"/>
    </source>
</evidence>
<proteinExistence type="predicted"/>
<organism evidence="2 3">
    <name type="scientific">Enterobacter asburiae</name>
    <dbReference type="NCBI Taxonomy" id="61645"/>
    <lineage>
        <taxon>Bacteria</taxon>
        <taxon>Pseudomonadati</taxon>
        <taxon>Pseudomonadota</taxon>
        <taxon>Gammaproteobacteria</taxon>
        <taxon>Enterobacterales</taxon>
        <taxon>Enterobacteriaceae</taxon>
        <taxon>Enterobacter</taxon>
        <taxon>Enterobacter cloacae complex</taxon>
    </lineage>
</organism>
<feature type="transmembrane region" description="Helical" evidence="1">
    <location>
        <begin position="16"/>
        <end position="35"/>
    </location>
</feature>
<dbReference type="Proteomes" id="UP000255163">
    <property type="component" value="Unassembled WGS sequence"/>
</dbReference>
<dbReference type="EMBL" id="UFYI01000007">
    <property type="protein sequence ID" value="STD18335.1"/>
    <property type="molecule type" value="Genomic_DNA"/>
</dbReference>
<gene>
    <name evidence="2" type="ORF">NCTC12123_00504</name>
</gene>
<keyword evidence="1" id="KW-0812">Transmembrane</keyword>
<keyword evidence="1" id="KW-0472">Membrane</keyword>
<reference evidence="2 3" key="1">
    <citation type="submission" date="2018-06" db="EMBL/GenBank/DDBJ databases">
        <authorList>
            <consortium name="Pathogen Informatics"/>
            <person name="Doyle S."/>
        </authorList>
    </citation>
    <scope>NUCLEOTIDE SEQUENCE [LARGE SCALE GENOMIC DNA]</scope>
    <source>
        <strain evidence="2 3">NCTC12123</strain>
    </source>
</reference>
<dbReference type="AlphaFoldDB" id="A0A376F698"/>
<evidence type="ECO:0000313" key="3">
    <source>
        <dbReference type="Proteomes" id="UP000255163"/>
    </source>
</evidence>
<accession>A0A376F698</accession>
<keyword evidence="1" id="KW-1133">Transmembrane helix</keyword>
<name>A0A376F698_ENTAS</name>
<evidence type="ECO:0000256" key="1">
    <source>
        <dbReference type="SAM" id="Phobius"/>
    </source>
</evidence>